<dbReference type="CDD" id="cd11684">
    <property type="entry name" value="DHR2_DOCK"/>
    <property type="match status" value="1"/>
</dbReference>
<dbReference type="InterPro" id="IPR043161">
    <property type="entry name" value="DOCK_C_lobe_A"/>
</dbReference>
<dbReference type="InterPro" id="IPR032376">
    <property type="entry name" value="DOCK_N"/>
</dbReference>
<dbReference type="OrthoDB" id="18896at2759"/>
<dbReference type="STRING" id="329885.A0A4U0UIK9"/>
<comment type="caution">
    <text evidence="11">The sequence shown here is derived from an EMBL/GenBank/DDBJ whole genome shotgun (WGS) entry which is preliminary data.</text>
</comment>
<evidence type="ECO:0000256" key="3">
    <source>
        <dbReference type="ARBA" id="ARBA00022490"/>
    </source>
</evidence>
<dbReference type="InterPro" id="IPR035892">
    <property type="entry name" value="C2_domain_sf"/>
</dbReference>
<dbReference type="Pfam" id="PF23554">
    <property type="entry name" value="TPR_DOCK"/>
    <property type="match status" value="2"/>
</dbReference>
<dbReference type="PANTHER" id="PTHR45653:SF10">
    <property type="entry name" value="MYOBLAST CITY, ISOFORM B"/>
    <property type="match status" value="1"/>
</dbReference>
<feature type="domain" description="DOCKER" evidence="10">
    <location>
        <begin position="1476"/>
        <end position="1899"/>
    </location>
</feature>
<evidence type="ECO:0000256" key="5">
    <source>
        <dbReference type="PROSITE-ProRule" id="PRU00192"/>
    </source>
</evidence>
<dbReference type="Pfam" id="PF16172">
    <property type="entry name" value="DOCK_N"/>
    <property type="match status" value="1"/>
</dbReference>
<name>A0A4U0UIK9_9PEZI</name>
<feature type="compositionally biased region" description="Basic and acidic residues" evidence="7">
    <location>
        <begin position="145"/>
        <end position="156"/>
    </location>
</feature>
<evidence type="ECO:0000259" key="8">
    <source>
        <dbReference type="PROSITE" id="PS50002"/>
    </source>
</evidence>
<feature type="compositionally biased region" description="Basic residues" evidence="7">
    <location>
        <begin position="111"/>
        <end position="132"/>
    </location>
</feature>
<dbReference type="CDD" id="cd08679">
    <property type="entry name" value="C2_DOCK180_related"/>
    <property type="match status" value="1"/>
</dbReference>
<feature type="compositionally biased region" description="Basic and acidic residues" evidence="7">
    <location>
        <begin position="1909"/>
        <end position="1923"/>
    </location>
</feature>
<evidence type="ECO:0000256" key="6">
    <source>
        <dbReference type="PROSITE-ProRule" id="PRU00983"/>
    </source>
</evidence>
<dbReference type="GO" id="GO:0005886">
    <property type="term" value="C:plasma membrane"/>
    <property type="evidence" value="ECO:0007669"/>
    <property type="project" value="TreeGrafter"/>
</dbReference>
<dbReference type="Gene3D" id="2.30.30.40">
    <property type="entry name" value="SH3 Domains"/>
    <property type="match status" value="1"/>
</dbReference>
<comment type="similarity">
    <text evidence="6">Belongs to the DOCK family.</text>
</comment>
<sequence length="2090" mass="231881">MPWKPLPSVAFTICVYPFRAVQPDDLPLQVGDCLYIIEQGGIDGEWYRGYLVGFASLLAGLTSAKGEQLDARVFTGIFPRNCVEVREVMEEGRYNGSLLGDGADERDGPREKRKSQALHARRLSRALSRKRSARDLTKKTQARLAIEEPLPRDPDAPKPPAPVPTLRVGDETGLSAEEPLVDEIASCLREWHDARLHEVILARGYSQLARVQELVKRLDVSRKQLMHDVMTMKELNKLREDTVWDLVAGNKMLSEEVIVRSATEKGRILTADDSVIEMTKLQANMSILDRPPKAPVDKNMLYHILVDVRNLVCEYDQPATLQMYICTKEFGEKPRPLSENYAISIPIPEGPSQSPKDQPKSLFVNLSASDTGIGSESTGLYVVFKLLKDEPVRQTLSGQPALGHQHNASTSQTNNPQKTGSLRGRRSVFGSQRKKDGHARQSSETRPSTAMSDYSDAGRSSESQSDAPIASGEVKIVKRTIGVGAIDIGKLARDQSELERRVTVWAPSSPAEDKSDESEDWGEIIRELMRSPTGTFTRVKAVKRFDVFATAFAASELETLVRNTPTLLHDVYMTAKIGFSGIPTHKRSDIYITLTEPLIPRLAHLAHSKFGNVPLSQRCQSPLANLQLTLEVRKADGERLDDCIFTASNHAGHTAWRTTGVERGEGWNQTIRLAIPPEDVPGSHIVMSIADAPNFPFALAWVPLWEYNAFVRDGDHAVALYVYDEYSSSLIGGKGAYLALPPWINKLDAGHQNAAVVSLRTFLCSTEYSQDPTLLGLLAWRSLYGPKLLDLLGHFAFVPDIEIVKLLSEVFAALFEILNEYAQSEAHEDVIFGCFVTVLSIARDRRFNLTGDVIADFALTRREWKYASRCLVRAYLRLLTNPLDAEVSRRLRAALKVGDLVLRLILETTRLPPATSRTELLTNGDVEDEFDHEAATETEDARHPDIVQDLQNLFVALMALMRNPMPVLLGTQTLVVQHFHTWLPELAAYMPPSEILEIATNLLDACANAQGKMILYRLILVINYSHLDVFKPAEVRTTLIANTFRWLAPYWGDVGAGGEHAVGEVVVTEQWRNQVRLCCSVIAAQMEELGEESCQYVPKMVESYTTLQKAGPLPQQAKRGFSLLFPTSFPFSTKTIPAGVVEVDEALLELSALLAAALTTQRRLYFDASQIDIPGVLMQALKVGQSVLSCEAFPRNWLSLHVSHHRFAMTALERISEVLLDALPDNFAPNVEEAMEFDTQIWRVFFDTLFQAVSSPALAMETFPEQKRRAIWKIAGDVREMGARLLRRTWTAIGWETDEEQRRLHGFERMGGYQVQFVPELIAPVVELCLSVHAGLRGVGVEVLRSMIVSSWEIFEGDLGVVQTGMIECLDRLWRRSSSGAGTAVAEAYAQRSFIAEVLGQFRGLEGEPEQGELYEAVVAMFGRIEELLGMLASVHQHGSGAGTAAADGTTTSTTTGAGKHDANQIVETLRLMEFLKDLQSEEAYIRYVHQLADLQARAGHHTEAGLALRLHADRYAWDPSVHLPAMPDEAPKFPAQTAFDRKEALYFEMCRSFERGQSWHLALQAYREIAAQYEGNVFEFSKLARAERAMAAIHERIAKGDRVGSRYFRVVYKGLGFPAPGLRDKQFIFEGDGAERLAEFEERLQGLHPGARIVRSESVVAEGEGQFLLVGAVSPHKDLGHVVYQRTKVSLAAREYALLSAPREFAMTTRVLKADVPIVEQVVEKSVYRTKEAFPTILRRSEVVGMERVVLDAVQAAVERTTRKTQEMVVVERRIASGGGEERSSGMGMMSEMILEAVDPGSESSVARYRGLLPASEGADDASEEVDLEGKTDAPEMTAMQNALKIALLDHALTIRRCLGLYNRSAFLATKAELVPRFEASFGHELAVLFPQSAGLMSEPSPRATMDGLHDDKDDDDVRRTADTTAGAQAEPTTTSEDQPREGRRRSLPWLSRRRSSSISKQANGTPETNGNGTNGGRSSSRQRSSSRLRDPSLTRRLSFFRSSEDRTRDTNNNNKLTANEMAGQQDRAPTAAKQQGGEYYRPAMMASPQPSNYSAMSTAQLKKRLSFLRNSGVPAQVTATGEVMGSYT</sequence>
<gene>
    <name evidence="11" type="ORF">B0A54_14168</name>
</gene>
<keyword evidence="4" id="KW-0597">Phosphoprotein</keyword>
<dbReference type="GO" id="GO:0005085">
    <property type="term" value="F:guanyl-nucleotide exchange factor activity"/>
    <property type="evidence" value="ECO:0007669"/>
    <property type="project" value="InterPro"/>
</dbReference>
<dbReference type="InterPro" id="IPR042455">
    <property type="entry name" value="DOCK_N_sub1"/>
</dbReference>
<evidence type="ECO:0000256" key="2">
    <source>
        <dbReference type="ARBA" id="ARBA00022443"/>
    </source>
</evidence>
<dbReference type="InterPro" id="IPR056372">
    <property type="entry name" value="TPR_DOCK"/>
</dbReference>
<evidence type="ECO:0000256" key="4">
    <source>
        <dbReference type="ARBA" id="ARBA00022553"/>
    </source>
</evidence>
<evidence type="ECO:0000313" key="12">
    <source>
        <dbReference type="Proteomes" id="UP000310066"/>
    </source>
</evidence>
<dbReference type="SMART" id="SM00326">
    <property type="entry name" value="SH3"/>
    <property type="match status" value="1"/>
</dbReference>
<reference evidence="11 12" key="1">
    <citation type="submission" date="2017-03" db="EMBL/GenBank/DDBJ databases">
        <title>Genomes of endolithic fungi from Antarctica.</title>
        <authorList>
            <person name="Coleine C."/>
            <person name="Masonjones S."/>
            <person name="Stajich J.E."/>
        </authorList>
    </citation>
    <scope>NUCLEOTIDE SEQUENCE [LARGE SCALE GENOMIC DNA]</scope>
    <source>
        <strain evidence="11 12">CCFEE 5311</strain>
    </source>
</reference>
<dbReference type="Gene3D" id="1.20.1270.350">
    <property type="entry name" value="Dedicator of cytokinesis N-terminal subdomain"/>
    <property type="match status" value="1"/>
</dbReference>
<dbReference type="InterPro" id="IPR001452">
    <property type="entry name" value="SH3_domain"/>
</dbReference>
<evidence type="ECO:0000256" key="7">
    <source>
        <dbReference type="SAM" id="MobiDB-lite"/>
    </source>
</evidence>
<keyword evidence="2 5" id="KW-0728">SH3 domain</keyword>
<feature type="compositionally biased region" description="Low complexity" evidence="7">
    <location>
        <begin position="1958"/>
        <end position="1987"/>
    </location>
</feature>
<comment type="subcellular location">
    <subcellularLocation>
        <location evidence="1">Cytoplasm</location>
    </subcellularLocation>
</comment>
<dbReference type="InterPro" id="IPR036028">
    <property type="entry name" value="SH3-like_dom_sf"/>
</dbReference>
<dbReference type="Gene3D" id="1.25.40.410">
    <property type="match status" value="1"/>
</dbReference>
<dbReference type="Pfam" id="PF14429">
    <property type="entry name" value="DOCK-C2"/>
    <property type="match status" value="1"/>
</dbReference>
<feature type="compositionally biased region" description="Basic residues" evidence="7">
    <location>
        <begin position="1944"/>
        <end position="1957"/>
    </location>
</feature>
<feature type="region of interest" description="Disordered" evidence="7">
    <location>
        <begin position="397"/>
        <end position="468"/>
    </location>
</feature>
<protein>
    <recommendedName>
        <fullName evidence="13">SH3 domain-containing protein</fullName>
    </recommendedName>
</protein>
<feature type="domain" description="SH3" evidence="8">
    <location>
        <begin position="7"/>
        <end position="88"/>
    </location>
</feature>
<dbReference type="PANTHER" id="PTHR45653">
    <property type="entry name" value="DEDICATOR OF CYTOKINESIS"/>
    <property type="match status" value="1"/>
</dbReference>
<dbReference type="InterPro" id="IPR026791">
    <property type="entry name" value="DOCK"/>
</dbReference>
<dbReference type="InterPro" id="IPR027007">
    <property type="entry name" value="C2_DOCK-type_domain"/>
</dbReference>
<dbReference type="EMBL" id="NAJP01000080">
    <property type="protein sequence ID" value="TKA34465.1"/>
    <property type="molecule type" value="Genomic_DNA"/>
</dbReference>
<dbReference type="GO" id="GO:0031267">
    <property type="term" value="F:small GTPase binding"/>
    <property type="evidence" value="ECO:0007669"/>
    <property type="project" value="TreeGrafter"/>
</dbReference>
<feature type="region of interest" description="Disordered" evidence="7">
    <location>
        <begin position="1440"/>
        <end position="1460"/>
    </location>
</feature>
<dbReference type="Proteomes" id="UP000310066">
    <property type="component" value="Unassembled WGS sequence"/>
</dbReference>
<dbReference type="GO" id="GO:0007264">
    <property type="term" value="P:small GTPase-mediated signal transduction"/>
    <property type="evidence" value="ECO:0007669"/>
    <property type="project" value="InterPro"/>
</dbReference>
<evidence type="ECO:0008006" key="13">
    <source>
        <dbReference type="Google" id="ProtNLM"/>
    </source>
</evidence>
<dbReference type="SUPFAM" id="SSF50044">
    <property type="entry name" value="SH3-domain"/>
    <property type="match status" value="1"/>
</dbReference>
<organism evidence="11 12">
    <name type="scientific">Friedmanniomyces endolithicus</name>
    <dbReference type="NCBI Taxonomy" id="329885"/>
    <lineage>
        <taxon>Eukaryota</taxon>
        <taxon>Fungi</taxon>
        <taxon>Dikarya</taxon>
        <taxon>Ascomycota</taxon>
        <taxon>Pezizomycotina</taxon>
        <taxon>Dothideomycetes</taxon>
        <taxon>Dothideomycetidae</taxon>
        <taxon>Mycosphaerellales</taxon>
        <taxon>Teratosphaeriaceae</taxon>
        <taxon>Friedmanniomyces</taxon>
    </lineage>
</organism>
<evidence type="ECO:0000259" key="9">
    <source>
        <dbReference type="PROSITE" id="PS51650"/>
    </source>
</evidence>
<evidence type="ECO:0000259" key="10">
    <source>
        <dbReference type="PROSITE" id="PS51651"/>
    </source>
</evidence>
<feature type="compositionally biased region" description="Polar residues" evidence="7">
    <location>
        <begin position="406"/>
        <end position="420"/>
    </location>
</feature>
<dbReference type="Gene3D" id="2.60.40.150">
    <property type="entry name" value="C2 domain"/>
    <property type="match status" value="1"/>
</dbReference>
<keyword evidence="3" id="KW-0963">Cytoplasm</keyword>
<accession>A0A4U0UIK9</accession>
<dbReference type="InterPro" id="IPR027357">
    <property type="entry name" value="DOCKER_dom"/>
</dbReference>
<evidence type="ECO:0000256" key="1">
    <source>
        <dbReference type="ARBA" id="ARBA00004496"/>
    </source>
</evidence>
<evidence type="ECO:0000313" key="11">
    <source>
        <dbReference type="EMBL" id="TKA34465.1"/>
    </source>
</evidence>
<proteinExistence type="inferred from homology"/>
<feature type="domain" description="C2 DOCK-type" evidence="9">
    <location>
        <begin position="587"/>
        <end position="764"/>
    </location>
</feature>
<dbReference type="PROSITE" id="PS51650">
    <property type="entry name" value="C2_DOCK"/>
    <property type="match status" value="1"/>
</dbReference>
<dbReference type="PROSITE" id="PS50002">
    <property type="entry name" value="SH3"/>
    <property type="match status" value="1"/>
</dbReference>
<dbReference type="GO" id="GO:0005737">
    <property type="term" value="C:cytoplasm"/>
    <property type="evidence" value="ECO:0007669"/>
    <property type="project" value="UniProtKB-SubCell"/>
</dbReference>
<feature type="region of interest" description="Disordered" evidence="7">
    <location>
        <begin position="96"/>
        <end position="163"/>
    </location>
</feature>
<feature type="region of interest" description="Disordered" evidence="7">
    <location>
        <begin position="1898"/>
        <end position="2037"/>
    </location>
</feature>
<dbReference type="PROSITE" id="PS51651">
    <property type="entry name" value="DOCKER"/>
    <property type="match status" value="1"/>
</dbReference>
<feature type="compositionally biased region" description="Polar residues" evidence="7">
    <location>
        <begin position="444"/>
        <end position="466"/>
    </location>
</feature>
<dbReference type="CDD" id="cd00174">
    <property type="entry name" value="SH3"/>
    <property type="match status" value="1"/>
</dbReference>
<feature type="compositionally biased region" description="Low complexity" evidence="7">
    <location>
        <begin position="1443"/>
        <end position="1458"/>
    </location>
</feature>